<dbReference type="Gene3D" id="3.20.20.370">
    <property type="entry name" value="Glycoside hydrolase/deacetylase"/>
    <property type="match status" value="1"/>
</dbReference>
<dbReference type="Proteomes" id="UP000647235">
    <property type="component" value="Unassembled WGS sequence"/>
</dbReference>
<gene>
    <name evidence="2" type="ORF">H8S07_07310</name>
</gene>
<dbReference type="PANTHER" id="PTHR10587:SF78">
    <property type="entry name" value="PEPTIDOGLYCAN-N-ACETYLMURAMIC ACID DEACETYLASE PDAA"/>
    <property type="match status" value="1"/>
</dbReference>
<keyword evidence="3" id="KW-1185">Reference proteome</keyword>
<sequence length="272" mass="30897">MKKTLLKFAGIGLLFVYSFFSGRYLASLFSLPSSSTETAASSEAVENWGLGFQKDGTRPTANATIDELKKYNAHYAADTNKKKIYLTFDCGYENGNTGKILDTLKTHHAKATFFVVGNFITSNPELVKRIHKEGHIVGNHTYHHPDMSKIATKEAFEKELKDVETAYKQLTGEKMTRFYRPPQGKYSISNLKMAKETGYHTFFWSLAYVDWYADKQPTKEEAFKKLLPRIHPGAIVLLHNTSSTNGSILDELLTRWEDMGYHFYSLEEFAAS</sequence>
<protein>
    <submittedName>
        <fullName evidence="2">Polysaccharide deacetylase family protein</fullName>
    </submittedName>
</protein>
<dbReference type="InterPro" id="IPR050248">
    <property type="entry name" value="Polysacc_deacetylase_ArnD"/>
</dbReference>
<dbReference type="PANTHER" id="PTHR10587">
    <property type="entry name" value="GLYCOSYL TRANSFERASE-RELATED"/>
    <property type="match status" value="1"/>
</dbReference>
<dbReference type="InterPro" id="IPR002509">
    <property type="entry name" value="NODB_dom"/>
</dbReference>
<reference evidence="2 3" key="1">
    <citation type="submission" date="2020-08" db="EMBL/GenBank/DDBJ databases">
        <title>Genome public.</title>
        <authorList>
            <person name="Liu C."/>
            <person name="Sun Q."/>
        </authorList>
    </citation>
    <scope>NUCLEOTIDE SEQUENCE [LARGE SCALE GENOMIC DNA]</scope>
    <source>
        <strain evidence="2 3">NSJ-36</strain>
    </source>
</reference>
<evidence type="ECO:0000259" key="1">
    <source>
        <dbReference type="PROSITE" id="PS51677"/>
    </source>
</evidence>
<evidence type="ECO:0000313" key="2">
    <source>
        <dbReference type="EMBL" id="MBC5665086.1"/>
    </source>
</evidence>
<comment type="caution">
    <text evidence="2">The sequence shown here is derived from an EMBL/GenBank/DDBJ whole genome shotgun (WGS) entry which is preliminary data.</text>
</comment>
<name>A0ABR7EUS0_9FIRM</name>
<dbReference type="EMBL" id="JACOOY010000007">
    <property type="protein sequence ID" value="MBC5665086.1"/>
    <property type="molecule type" value="Genomic_DNA"/>
</dbReference>
<accession>A0ABR7EUS0</accession>
<dbReference type="SUPFAM" id="SSF88713">
    <property type="entry name" value="Glycoside hydrolase/deacetylase"/>
    <property type="match status" value="1"/>
</dbReference>
<organism evidence="2 3">
    <name type="scientific">Dorea hominis</name>
    <dbReference type="NCBI Taxonomy" id="2763040"/>
    <lineage>
        <taxon>Bacteria</taxon>
        <taxon>Bacillati</taxon>
        <taxon>Bacillota</taxon>
        <taxon>Clostridia</taxon>
        <taxon>Lachnospirales</taxon>
        <taxon>Lachnospiraceae</taxon>
        <taxon>Dorea</taxon>
    </lineage>
</organism>
<dbReference type="Pfam" id="PF01522">
    <property type="entry name" value="Polysacc_deac_1"/>
    <property type="match status" value="1"/>
</dbReference>
<feature type="domain" description="NodB homology" evidence="1">
    <location>
        <begin position="82"/>
        <end position="264"/>
    </location>
</feature>
<dbReference type="RefSeq" id="WP_118520866.1">
    <property type="nucleotide sequence ID" value="NZ_JACOOY010000007.1"/>
</dbReference>
<proteinExistence type="predicted"/>
<evidence type="ECO:0000313" key="3">
    <source>
        <dbReference type="Proteomes" id="UP000647235"/>
    </source>
</evidence>
<dbReference type="PROSITE" id="PS51677">
    <property type="entry name" value="NODB"/>
    <property type="match status" value="1"/>
</dbReference>
<dbReference type="InterPro" id="IPR011330">
    <property type="entry name" value="Glyco_hydro/deAcase_b/a-brl"/>
</dbReference>